<dbReference type="AlphaFoldDB" id="A0A085WX26"/>
<accession>A0A085WX26</accession>
<comment type="caution">
    <text evidence="1">The sequence shown here is derived from an EMBL/GenBank/DDBJ whole genome shotgun (WGS) entry which is preliminary data.</text>
</comment>
<name>A0A085WX26_9BACT</name>
<evidence type="ECO:0000313" key="2">
    <source>
        <dbReference type="Proteomes" id="UP000028725"/>
    </source>
</evidence>
<protein>
    <submittedName>
        <fullName evidence="1">Uncharacterized protein</fullName>
    </submittedName>
</protein>
<keyword evidence="2" id="KW-1185">Reference proteome</keyword>
<proteinExistence type="predicted"/>
<organism evidence="1 2">
    <name type="scientific">Hyalangium minutum</name>
    <dbReference type="NCBI Taxonomy" id="394096"/>
    <lineage>
        <taxon>Bacteria</taxon>
        <taxon>Pseudomonadati</taxon>
        <taxon>Myxococcota</taxon>
        <taxon>Myxococcia</taxon>
        <taxon>Myxococcales</taxon>
        <taxon>Cystobacterineae</taxon>
        <taxon>Archangiaceae</taxon>
        <taxon>Hyalangium</taxon>
    </lineage>
</organism>
<dbReference type="Proteomes" id="UP000028725">
    <property type="component" value="Unassembled WGS sequence"/>
</dbReference>
<sequence length="68" mass="7177">MLDGARRVPAPLLSRGWLSVGNTHIGNDAGLDDGALNRAFDSLDGRRGLGGHSYDSFGVDVSPCLHGW</sequence>
<gene>
    <name evidence="1" type="ORF">DB31_0501</name>
</gene>
<evidence type="ECO:0000313" key="1">
    <source>
        <dbReference type="EMBL" id="KFE72239.1"/>
    </source>
</evidence>
<reference evidence="1 2" key="1">
    <citation type="submission" date="2014-04" db="EMBL/GenBank/DDBJ databases">
        <title>Genome assembly of Hyalangium minutum DSM 14724.</title>
        <authorList>
            <person name="Sharma G."/>
            <person name="Subramanian S."/>
        </authorList>
    </citation>
    <scope>NUCLEOTIDE SEQUENCE [LARGE SCALE GENOMIC DNA]</scope>
    <source>
        <strain evidence="1 2">DSM 14724</strain>
    </source>
</reference>
<dbReference type="EMBL" id="JMCB01000001">
    <property type="protein sequence ID" value="KFE72239.1"/>
    <property type="molecule type" value="Genomic_DNA"/>
</dbReference>